<reference evidence="3" key="1">
    <citation type="journal article" date="2023" name="Mar. Drugs">
        <title>Gemmata algarum, a Novel Planctomycete Isolated from an Algal Mat, Displays Antimicrobial Activity.</title>
        <authorList>
            <person name="Kumar G."/>
            <person name="Kallscheuer N."/>
            <person name="Kashif M."/>
            <person name="Ahamad S."/>
            <person name="Jagadeeshwari U."/>
            <person name="Pannikurungottu S."/>
            <person name="Haufschild T."/>
            <person name="Kabuu M."/>
            <person name="Sasikala C."/>
            <person name="Jogler C."/>
            <person name="Ramana C."/>
        </authorList>
    </citation>
    <scope>NUCLEOTIDE SEQUENCE [LARGE SCALE GENOMIC DNA]</scope>
    <source>
        <strain evidence="3">JC673</strain>
    </source>
</reference>
<accession>A0ABU5F1Q4</accession>
<dbReference type="InterPro" id="IPR011446">
    <property type="entry name" value="BBP7"/>
</dbReference>
<sequence>MRSRWPVAVGVVLVSVGVGRAQPLPSPAPPPLVPSPVAPPPPPVASVAPTPPASPPLPDNATLPPLLPVPPVPPLAEVPKPGGTPPPVEYDPNYLYLPEREPERPRFRAEEEPGGKWWGGVALGLAWADRDTLPATVRLPVVSGLGGAGPGLMLPVAGRSTNRFDAALGLDVGRRFGASNTSGVDLGFFFRSSENSFDGYAPGVVVLFPQGTARAPQLLPLFEPLASMFTGVFPVRLTNSFVTPEVNYRHRLYGDHHAWLDALAGYRFAYLKDELFIGESDRVNDNDDRGRNWRGPGPYRVSVANPFHGGQIGLSGHYRAESGWYVAGSAKVAFGAVTPEVRAGGLFTGAEGLLGGNYRRFAALDTRDESRFAVMPVVNVSAGWQLTPRMRTYVGYSFQYLSRAGRLSNVLDPAANGLKLTDFSVQSVNLGLEVGY</sequence>
<proteinExistence type="predicted"/>
<gene>
    <name evidence="2" type="ORF">R5W23_001028</name>
</gene>
<comment type="caution">
    <text evidence="2">The sequence shown here is derived from an EMBL/GenBank/DDBJ whole genome shotgun (WGS) entry which is preliminary data.</text>
</comment>
<dbReference type="Proteomes" id="UP001272242">
    <property type="component" value="Unassembled WGS sequence"/>
</dbReference>
<evidence type="ECO:0000313" key="3">
    <source>
        <dbReference type="Proteomes" id="UP001272242"/>
    </source>
</evidence>
<feature type="compositionally biased region" description="Pro residues" evidence="1">
    <location>
        <begin position="65"/>
        <end position="89"/>
    </location>
</feature>
<organism evidence="2 3">
    <name type="scientific">Gemmata algarum</name>
    <dbReference type="NCBI Taxonomy" id="2975278"/>
    <lineage>
        <taxon>Bacteria</taxon>
        <taxon>Pseudomonadati</taxon>
        <taxon>Planctomycetota</taxon>
        <taxon>Planctomycetia</taxon>
        <taxon>Gemmatales</taxon>
        <taxon>Gemmataceae</taxon>
        <taxon>Gemmata</taxon>
    </lineage>
</organism>
<protein>
    <submittedName>
        <fullName evidence="2">BBP7 family outer membrane beta-barrel protein</fullName>
    </submittedName>
</protein>
<keyword evidence="3" id="KW-1185">Reference proteome</keyword>
<dbReference type="EMBL" id="JAXBLV010000144">
    <property type="protein sequence ID" value="MDY3559856.1"/>
    <property type="molecule type" value="Genomic_DNA"/>
</dbReference>
<evidence type="ECO:0000313" key="2">
    <source>
        <dbReference type="EMBL" id="MDY3559856.1"/>
    </source>
</evidence>
<dbReference type="Pfam" id="PF07585">
    <property type="entry name" value="BBP7"/>
    <property type="match status" value="1"/>
</dbReference>
<dbReference type="RefSeq" id="WP_320686541.1">
    <property type="nucleotide sequence ID" value="NZ_JAXBLV010000144.1"/>
</dbReference>
<feature type="region of interest" description="Disordered" evidence="1">
    <location>
        <begin position="21"/>
        <end position="94"/>
    </location>
</feature>
<name>A0ABU5F1Q4_9BACT</name>
<evidence type="ECO:0000256" key="1">
    <source>
        <dbReference type="SAM" id="MobiDB-lite"/>
    </source>
</evidence>
<feature type="compositionally biased region" description="Pro residues" evidence="1">
    <location>
        <begin position="24"/>
        <end position="58"/>
    </location>
</feature>